<dbReference type="AlphaFoldDB" id="A0A151GN24"/>
<evidence type="ECO:0000313" key="2">
    <source>
        <dbReference type="EMBL" id="KYK58524.1"/>
    </source>
</evidence>
<dbReference type="EMBL" id="LAYC01000002">
    <property type="protein sequence ID" value="KYK58524.1"/>
    <property type="molecule type" value="Genomic_DNA"/>
</dbReference>
<dbReference type="RefSeq" id="XP_040657876.1">
    <property type="nucleotide sequence ID" value="XM_040802843.1"/>
</dbReference>
<gene>
    <name evidence="2" type="ORF">DCS_05541</name>
</gene>
<reference evidence="2 3" key="1">
    <citation type="journal article" date="2016" name="Sci. Rep.">
        <title>Insights into Adaptations to a Near-Obligate Nematode Endoparasitic Lifestyle from the Finished Genome of Drechmeria coniospora.</title>
        <authorList>
            <person name="Zhang L."/>
            <person name="Zhou Z."/>
            <person name="Guo Q."/>
            <person name="Fokkens L."/>
            <person name="Miskei M."/>
            <person name="Pocsi I."/>
            <person name="Zhang W."/>
            <person name="Chen M."/>
            <person name="Wang L."/>
            <person name="Sun Y."/>
            <person name="Donzelli B.G."/>
            <person name="Gibson D.M."/>
            <person name="Nelson D.R."/>
            <person name="Luo J.G."/>
            <person name="Rep M."/>
            <person name="Liu H."/>
            <person name="Yang S."/>
            <person name="Wang J."/>
            <person name="Krasnoff S.B."/>
            <person name="Xu Y."/>
            <person name="Molnar I."/>
            <person name="Lin M."/>
        </authorList>
    </citation>
    <scope>NUCLEOTIDE SEQUENCE [LARGE SCALE GENOMIC DNA]</scope>
    <source>
        <strain evidence="2 3">ARSEF 6962</strain>
    </source>
</reference>
<evidence type="ECO:0000313" key="3">
    <source>
        <dbReference type="Proteomes" id="UP000076580"/>
    </source>
</evidence>
<accession>A0A151GN24</accession>
<proteinExistence type="predicted"/>
<sequence>MDSATPTRAISCSIMEEEDGSKTVSILPRPVLNTPNDDVFGPLDSTGGSQSAGFQFIWPVVVQPNDQPPAQTSTAMSVPATPAVEPPSATQIGVGNHESPPDSGNLLDALDSNQPVGTARTTNGLP</sequence>
<feature type="compositionally biased region" description="Polar residues" evidence="1">
    <location>
        <begin position="64"/>
        <end position="76"/>
    </location>
</feature>
<name>A0A151GN24_DRECN</name>
<keyword evidence="3" id="KW-1185">Reference proteome</keyword>
<feature type="region of interest" description="Disordered" evidence="1">
    <location>
        <begin position="64"/>
        <end position="126"/>
    </location>
</feature>
<evidence type="ECO:0000256" key="1">
    <source>
        <dbReference type="SAM" id="MobiDB-lite"/>
    </source>
</evidence>
<feature type="compositionally biased region" description="Polar residues" evidence="1">
    <location>
        <begin position="111"/>
        <end position="126"/>
    </location>
</feature>
<dbReference type="GeneID" id="63718184"/>
<protein>
    <submittedName>
        <fullName evidence="2">Uncharacterized protein</fullName>
    </submittedName>
</protein>
<organism evidence="2 3">
    <name type="scientific">Drechmeria coniospora</name>
    <name type="common">Nematophagous fungus</name>
    <name type="synonym">Meria coniospora</name>
    <dbReference type="NCBI Taxonomy" id="98403"/>
    <lineage>
        <taxon>Eukaryota</taxon>
        <taxon>Fungi</taxon>
        <taxon>Dikarya</taxon>
        <taxon>Ascomycota</taxon>
        <taxon>Pezizomycotina</taxon>
        <taxon>Sordariomycetes</taxon>
        <taxon>Hypocreomycetidae</taxon>
        <taxon>Hypocreales</taxon>
        <taxon>Ophiocordycipitaceae</taxon>
        <taxon>Drechmeria</taxon>
    </lineage>
</organism>
<dbReference type="InParanoid" id="A0A151GN24"/>
<comment type="caution">
    <text evidence="2">The sequence shown here is derived from an EMBL/GenBank/DDBJ whole genome shotgun (WGS) entry which is preliminary data.</text>
</comment>
<dbReference type="Proteomes" id="UP000076580">
    <property type="component" value="Chromosome 02"/>
</dbReference>